<dbReference type="Proteomes" id="UP001500713">
    <property type="component" value="Unassembled WGS sequence"/>
</dbReference>
<evidence type="ECO:0000313" key="4">
    <source>
        <dbReference type="Proteomes" id="UP001500713"/>
    </source>
</evidence>
<protein>
    <recommendedName>
        <fullName evidence="2">Rhodanese domain-containing protein</fullName>
    </recommendedName>
</protein>
<keyword evidence="4" id="KW-1185">Reference proteome</keyword>
<dbReference type="CDD" id="cd00158">
    <property type="entry name" value="RHOD"/>
    <property type="match status" value="1"/>
</dbReference>
<dbReference type="Gene3D" id="3.40.250.10">
    <property type="entry name" value="Rhodanese-like domain"/>
    <property type="match status" value="1"/>
</dbReference>
<feature type="signal peptide" evidence="1">
    <location>
        <begin position="1"/>
        <end position="25"/>
    </location>
</feature>
<sequence length="193" mass="21270">MKLSSFLTSATILSALALQTNIAHAQQSTETSPNQQVDYAGFQKLTKDVAAYRLSRLVNLDQFTILAEQPNAVILDTRSAAAFARGHIKGAINLPFSDFTEEKLAEILGDKSRPILIYCNNNFRDDIFPVQLKKAPLALNIPTFINLYGYGYKNIYELNGVTHMADPRAKWTGNTELSLLAPSRPIAGEPNAN</sequence>
<dbReference type="InterPro" id="IPR001763">
    <property type="entry name" value="Rhodanese-like_dom"/>
</dbReference>
<evidence type="ECO:0000259" key="2">
    <source>
        <dbReference type="PROSITE" id="PS50206"/>
    </source>
</evidence>
<accession>A0ABP3JZ19</accession>
<feature type="domain" description="Rhodanese" evidence="2">
    <location>
        <begin position="68"/>
        <end position="124"/>
    </location>
</feature>
<dbReference type="EMBL" id="BAAAEM010000002">
    <property type="protein sequence ID" value="GAA0467632.1"/>
    <property type="molecule type" value="Genomic_DNA"/>
</dbReference>
<name>A0ABP3JZ19_9SPHN</name>
<dbReference type="SUPFAM" id="SSF52821">
    <property type="entry name" value="Rhodanese/Cell cycle control phosphatase"/>
    <property type="match status" value="1"/>
</dbReference>
<feature type="chain" id="PRO_5047244455" description="Rhodanese domain-containing protein" evidence="1">
    <location>
        <begin position="26"/>
        <end position="193"/>
    </location>
</feature>
<gene>
    <name evidence="3" type="ORF">GCM10009096_05560</name>
</gene>
<evidence type="ECO:0000256" key="1">
    <source>
        <dbReference type="SAM" id="SignalP"/>
    </source>
</evidence>
<reference evidence="4" key="1">
    <citation type="journal article" date="2019" name="Int. J. Syst. Evol. Microbiol.">
        <title>The Global Catalogue of Microorganisms (GCM) 10K type strain sequencing project: providing services to taxonomists for standard genome sequencing and annotation.</title>
        <authorList>
            <consortium name="The Broad Institute Genomics Platform"/>
            <consortium name="The Broad Institute Genome Sequencing Center for Infectious Disease"/>
            <person name="Wu L."/>
            <person name="Ma J."/>
        </authorList>
    </citation>
    <scope>NUCLEOTIDE SEQUENCE [LARGE SCALE GENOMIC DNA]</scope>
    <source>
        <strain evidence="4">JCM 14162</strain>
    </source>
</reference>
<dbReference type="RefSeq" id="WP_229953906.1">
    <property type="nucleotide sequence ID" value="NZ_BAAAEM010000002.1"/>
</dbReference>
<dbReference type="PROSITE" id="PS50206">
    <property type="entry name" value="RHODANESE_3"/>
    <property type="match status" value="1"/>
</dbReference>
<dbReference type="InterPro" id="IPR036873">
    <property type="entry name" value="Rhodanese-like_dom_sf"/>
</dbReference>
<comment type="caution">
    <text evidence="3">The sequence shown here is derived from an EMBL/GenBank/DDBJ whole genome shotgun (WGS) entry which is preliminary data.</text>
</comment>
<evidence type="ECO:0000313" key="3">
    <source>
        <dbReference type="EMBL" id="GAA0467632.1"/>
    </source>
</evidence>
<proteinExistence type="predicted"/>
<dbReference type="SMART" id="SM00450">
    <property type="entry name" value="RHOD"/>
    <property type="match status" value="1"/>
</dbReference>
<organism evidence="3 4">
    <name type="scientific">Parasphingorhabdus litoris</name>
    <dbReference type="NCBI Taxonomy" id="394733"/>
    <lineage>
        <taxon>Bacteria</taxon>
        <taxon>Pseudomonadati</taxon>
        <taxon>Pseudomonadota</taxon>
        <taxon>Alphaproteobacteria</taxon>
        <taxon>Sphingomonadales</taxon>
        <taxon>Sphingomonadaceae</taxon>
        <taxon>Parasphingorhabdus</taxon>
    </lineage>
</organism>
<dbReference type="Pfam" id="PF00581">
    <property type="entry name" value="Rhodanese"/>
    <property type="match status" value="1"/>
</dbReference>
<keyword evidence="1" id="KW-0732">Signal</keyword>